<organism evidence="15 16">
    <name type="scientific">Chlamydia pecorum</name>
    <dbReference type="NCBI Taxonomy" id="85991"/>
    <lineage>
        <taxon>Bacteria</taxon>
        <taxon>Pseudomonadati</taxon>
        <taxon>Chlamydiota</taxon>
        <taxon>Chlamydiia</taxon>
        <taxon>Chlamydiales</taxon>
        <taxon>Chlamydiaceae</taxon>
        <taxon>Chlamydia/Chlamydophila group</taxon>
        <taxon>Chlamydia</taxon>
    </lineage>
</organism>
<evidence type="ECO:0000313" key="15">
    <source>
        <dbReference type="EMBL" id="KTF28688.1"/>
    </source>
</evidence>
<dbReference type="GO" id="GO:0005886">
    <property type="term" value="C:plasma membrane"/>
    <property type="evidence" value="ECO:0007669"/>
    <property type="project" value="UniProtKB-SubCell"/>
</dbReference>
<evidence type="ECO:0000259" key="14">
    <source>
        <dbReference type="Pfam" id="PF02096"/>
    </source>
</evidence>
<dbReference type="NCBIfam" id="TIGR03592">
    <property type="entry name" value="yidC_oxa1_cterm"/>
    <property type="match status" value="1"/>
</dbReference>
<dbReference type="InterPro" id="IPR047196">
    <property type="entry name" value="YidC_ALB_C"/>
</dbReference>
<evidence type="ECO:0000256" key="13">
    <source>
        <dbReference type="HAMAP-Rule" id="MF_01810"/>
    </source>
</evidence>
<dbReference type="InterPro" id="IPR028055">
    <property type="entry name" value="YidC/Oxa/ALB_C"/>
</dbReference>
<dbReference type="NCBIfam" id="NF002168">
    <property type="entry name" value="PRK01001.1"/>
    <property type="match status" value="1"/>
</dbReference>
<dbReference type="PRINTS" id="PR01900">
    <property type="entry name" value="YIDCPROTEIN"/>
</dbReference>
<evidence type="ECO:0000256" key="8">
    <source>
        <dbReference type="ARBA" id="ARBA00022989"/>
    </source>
</evidence>
<keyword evidence="10 13" id="KW-0143">Chaperone</keyword>
<dbReference type="HAMAP" id="MF_01810">
    <property type="entry name" value="YidC_type1"/>
    <property type="match status" value="1"/>
</dbReference>
<dbReference type="PANTHER" id="PTHR12428">
    <property type="entry name" value="OXA1"/>
    <property type="match status" value="1"/>
</dbReference>
<dbReference type="InterPro" id="IPR001708">
    <property type="entry name" value="YidC/ALB3/OXA1/COX18"/>
</dbReference>
<evidence type="ECO:0000256" key="10">
    <source>
        <dbReference type="ARBA" id="ARBA00023186"/>
    </source>
</evidence>
<dbReference type="GO" id="GO:0032977">
    <property type="term" value="F:membrane insertase activity"/>
    <property type="evidence" value="ECO:0007669"/>
    <property type="project" value="InterPro"/>
</dbReference>
<evidence type="ECO:0000256" key="1">
    <source>
        <dbReference type="ARBA" id="ARBA00004429"/>
    </source>
</evidence>
<accession>A0AA40PQB7</accession>
<comment type="subcellular location">
    <subcellularLocation>
        <location evidence="1">Cell inner membrane</location>
        <topology evidence="1">Multi-pass membrane protein</topology>
    </subcellularLocation>
    <subcellularLocation>
        <location evidence="13">Cell membrane</location>
        <topology evidence="13">Multi-pass membrane protein</topology>
    </subcellularLocation>
</comment>
<comment type="subunit">
    <text evidence="13">Interacts with the Sec translocase complex via SecD. Specifically interacts with transmembrane segments of nascent integral membrane proteins during membrane integration.</text>
</comment>
<keyword evidence="5 13" id="KW-1003">Cell membrane</keyword>
<protein>
    <recommendedName>
        <fullName evidence="3 13">Membrane protein insertase YidC</fullName>
    </recommendedName>
    <alternativeName>
        <fullName evidence="12 13">Foldase YidC</fullName>
    </alternativeName>
    <alternativeName>
        <fullName evidence="13">Membrane protein YidC</fullName>
    </alternativeName>
    <alternativeName>
        <fullName evidence="11 13">membrane integrase YidC</fullName>
    </alternativeName>
</protein>
<feature type="transmembrane region" description="Helical" evidence="13">
    <location>
        <begin position="572"/>
        <end position="594"/>
    </location>
</feature>
<feature type="transmembrane region" description="Helical" evidence="13">
    <location>
        <begin position="732"/>
        <end position="749"/>
    </location>
</feature>
<evidence type="ECO:0000256" key="9">
    <source>
        <dbReference type="ARBA" id="ARBA00023136"/>
    </source>
</evidence>
<keyword evidence="6 13" id="KW-0812">Transmembrane</keyword>
<keyword evidence="7 13" id="KW-0653">Protein transport</keyword>
<feature type="transmembrane region" description="Helical" evidence="13">
    <location>
        <begin position="636"/>
        <end position="656"/>
    </location>
</feature>
<keyword evidence="8 13" id="KW-1133">Transmembrane helix</keyword>
<evidence type="ECO:0000256" key="5">
    <source>
        <dbReference type="ARBA" id="ARBA00022475"/>
    </source>
</evidence>
<comment type="similarity">
    <text evidence="2 13">Belongs to the OXA1/ALB3/YidC family. Type 1 subfamily.</text>
</comment>
<feature type="transmembrane region" description="Helical" evidence="13">
    <location>
        <begin position="6"/>
        <end position="25"/>
    </location>
</feature>
<feature type="domain" description="Membrane insertase YidC/Oxa/ALB C-terminal" evidence="14">
    <location>
        <begin position="573"/>
        <end position="773"/>
    </location>
</feature>
<dbReference type="EMBL" id="LFRH01000003">
    <property type="protein sequence ID" value="KTF28688.1"/>
    <property type="molecule type" value="Genomic_DNA"/>
</dbReference>
<evidence type="ECO:0000256" key="6">
    <source>
        <dbReference type="ARBA" id="ARBA00022692"/>
    </source>
</evidence>
<keyword evidence="4 13" id="KW-0813">Transport</keyword>
<keyword evidence="9 13" id="KW-0472">Membrane</keyword>
<evidence type="ECO:0000256" key="7">
    <source>
        <dbReference type="ARBA" id="ARBA00022927"/>
    </source>
</evidence>
<dbReference type="RefSeq" id="WP_021757262.1">
    <property type="nucleotide sequence ID" value="NZ_CP080401.1"/>
</dbReference>
<proteinExistence type="inferred from homology"/>
<gene>
    <name evidence="13 15" type="primary">yidC</name>
    <name evidence="15" type="ORF">cpL1_0723</name>
</gene>
<name>A0AA40PQB7_9CHLA</name>
<dbReference type="Proteomes" id="UP000054301">
    <property type="component" value="Unassembled WGS sequence"/>
</dbReference>
<evidence type="ECO:0000256" key="11">
    <source>
        <dbReference type="ARBA" id="ARBA00033245"/>
    </source>
</evidence>
<dbReference type="CDD" id="cd20070">
    <property type="entry name" value="5TM_YidC_Alb3"/>
    <property type="match status" value="1"/>
</dbReference>
<dbReference type="AlphaFoldDB" id="A0AA40PQB7"/>
<dbReference type="GO" id="GO:0051205">
    <property type="term" value="P:protein insertion into membrane"/>
    <property type="evidence" value="ECO:0007669"/>
    <property type="project" value="TreeGrafter"/>
</dbReference>
<evidence type="ECO:0000313" key="16">
    <source>
        <dbReference type="Proteomes" id="UP000054301"/>
    </source>
</evidence>
<feature type="transmembrane region" description="Helical" evidence="13">
    <location>
        <begin position="691"/>
        <end position="711"/>
    </location>
</feature>
<comment type="caution">
    <text evidence="15">The sequence shown here is derived from an EMBL/GenBank/DDBJ whole genome shotgun (WGS) entry which is preliminary data.</text>
</comment>
<reference evidence="15 16" key="1">
    <citation type="submission" date="2015-06" db="EMBL/GenBank/DDBJ databases">
        <title>More than comparative genomics: Whole genome sequencing reveals elusive C. pecorum plasmid and re-evaluates genetic differences and phylogenetic relationships between C. pecorum from pig, cattle, sheep and koala hosts.</title>
        <authorList>
            <person name="Jelocnik M."/>
            <person name="Bachmann N.L."/>
            <person name="Kaltenboeck B."/>
            <person name="Waugh C."/>
            <person name="Woolford L."/>
            <person name="Speight N."/>
            <person name="Gillett A."/>
            <person name="Higgins D."/>
            <person name="Flanagan C."/>
            <person name="Myers G."/>
            <person name="Timms P."/>
            <person name="Polkinghorne A."/>
        </authorList>
    </citation>
    <scope>NUCLEOTIDE SEQUENCE [LARGE SCALE GENOMIC DNA]</scope>
    <source>
        <strain evidence="15 16">L1</strain>
    </source>
</reference>
<evidence type="ECO:0000256" key="2">
    <source>
        <dbReference type="ARBA" id="ARBA00010527"/>
    </source>
</evidence>
<feature type="transmembrane region" description="Helical" evidence="13">
    <location>
        <begin position="547"/>
        <end position="566"/>
    </location>
</feature>
<dbReference type="GO" id="GO:0015031">
    <property type="term" value="P:protein transport"/>
    <property type="evidence" value="ECO:0007669"/>
    <property type="project" value="UniProtKB-KW"/>
</dbReference>
<dbReference type="Pfam" id="PF02096">
    <property type="entry name" value="60KD_IMP"/>
    <property type="match status" value="1"/>
</dbReference>
<evidence type="ECO:0000256" key="3">
    <source>
        <dbReference type="ARBA" id="ARBA00015325"/>
    </source>
</evidence>
<dbReference type="PROSITE" id="PS51257">
    <property type="entry name" value="PROKAR_LIPOPROTEIN"/>
    <property type="match status" value="1"/>
</dbReference>
<sequence>MNKRTFLFFSLVGIAFVGCQTFFGYKEYSSYKKLSERQQEISEHILSLTETTGLSVVSCGFTKDAEESSLHYAVRVGEHMLLPHTGSVSDLVYASGEAWNFVEQTHAFDNVHLALYSQDRPGVFSENAKVYLPLNDEVLPVLVVEFRNRKAPLVFLGEYKQGKIWNKDSEIFGTSLVFWRSGNKYLPLGVYDSQRERLTFIDLPMARAAIFDGQSEAPQSFRSNEHFVLSNDYMQLLISQESGSIEEINLPFVSTSKESIVNEIGFDRDLVRQDPEQAFFPGVSCINAHGEKVERQVGGYYSLLRRGILSDAKRRVPISYHALNVVSGKELSMPIASGYRVLSFTSKAIHLESLDKSLQKIYTLPEDPTSQPYAFEVEVVSSENLADMWITSGVPEVEIMSNAFMPAIQYRVQSKGQLDKAKLPKMKTPLMFQRGAHPQWILNSNGYFGIILTPLTNIPTGFASLYLPGSVLPTRLTLLEPRNQAFPAAKYPGYETLMPLPKEAGSSKFLVYAGPLAEPSLKTLDKTFTKENGENPQYLSCISLRGFLSFITAPFASLLFVIMKFFKALTGSWGLSIVLLTVFLKLLLYPLNAWSIRSMRRMQKLSPYIQQIQQKYKKEPRRAQMEVMALYKANKVNPITGCLPLLIQLPFLIAMFDLLKSSFLLRGASLFPGWIDNLTAPDVLFSWQHPIWFIGNEFHVLPIILGLVMFVQQKMTNYNKQGQMTEQQRQQQTMGTVMAILFTAMFYNFPSGLNIYWLSSMILGIIQQWVTNKVLDSKHLKNEVTLNNKQKHR</sequence>
<dbReference type="PANTHER" id="PTHR12428:SF65">
    <property type="entry name" value="CYTOCHROME C OXIDASE ASSEMBLY PROTEIN COX18, MITOCHONDRIAL"/>
    <property type="match status" value="1"/>
</dbReference>
<comment type="function">
    <text evidence="13">Required for the insertion and/or proper folding and/or complex formation of integral membrane proteins into the membrane. Involved in integration of membrane proteins that insert both dependently and independently of the Sec translocase complex, as well as at least some lipoproteins. Aids folding of multispanning membrane proteins.</text>
</comment>
<dbReference type="InterPro" id="IPR019998">
    <property type="entry name" value="Membr_insert_YidC"/>
</dbReference>
<evidence type="ECO:0000256" key="4">
    <source>
        <dbReference type="ARBA" id="ARBA00022448"/>
    </source>
</evidence>
<evidence type="ECO:0000256" key="12">
    <source>
        <dbReference type="ARBA" id="ARBA00033342"/>
    </source>
</evidence>